<evidence type="ECO:0000259" key="2">
    <source>
        <dbReference type="Pfam" id="PF18962"/>
    </source>
</evidence>
<evidence type="ECO:0000313" key="3">
    <source>
        <dbReference type="EMBL" id="NKI89745.1"/>
    </source>
</evidence>
<protein>
    <recommendedName>
        <fullName evidence="2">Secretion system C-terminal sorting domain-containing protein</fullName>
    </recommendedName>
</protein>
<keyword evidence="1" id="KW-0732">Signal</keyword>
<feature type="chain" id="PRO_5047190092" description="Secretion system C-terminal sorting domain-containing protein" evidence="1">
    <location>
        <begin position="19"/>
        <end position="842"/>
    </location>
</feature>
<feature type="signal peptide" evidence="1">
    <location>
        <begin position="1"/>
        <end position="18"/>
    </location>
</feature>
<dbReference type="NCBIfam" id="TIGR04183">
    <property type="entry name" value="Por_Secre_tail"/>
    <property type="match status" value="1"/>
</dbReference>
<reference evidence="3 4" key="1">
    <citation type="submission" date="2020-03" db="EMBL/GenBank/DDBJ databases">
        <title>Genomic Encyclopedia of Type Strains, Phase IV (KMG-V): Genome sequencing to study the core and pangenomes of soil and plant-associated prokaryotes.</title>
        <authorList>
            <person name="Whitman W."/>
        </authorList>
    </citation>
    <scope>NUCLEOTIDE SEQUENCE [LARGE SCALE GENOMIC DNA]</scope>
    <source>
        <strain evidence="3 4">1B</strain>
    </source>
</reference>
<dbReference type="Proteomes" id="UP000717634">
    <property type="component" value="Unassembled WGS sequence"/>
</dbReference>
<dbReference type="EMBL" id="JAAVTK010000006">
    <property type="protein sequence ID" value="NKI89745.1"/>
    <property type="molecule type" value="Genomic_DNA"/>
</dbReference>
<name>A0ABX1HI48_9BACT</name>
<sequence length="842" mass="84104">MKRLLLSLLALMPLGSWAQALTQADFTGVVVPQYLSNGNNSGTATFPGPRLAVAFRATLTNLTASTLYRYYVQAATQSEFGASASGAGIVLLATPGTTPATTTYTTSSTGSLSTVGSYATFTTDASGSYTGWFFFVNSNNATRFQTPGTVLFPTITLATDATPTTVIARRALNQSITLLGFLSGAGATNGTLLTGSSSATPNNVVFTYDNVAGTGRPLSGAVVESIGVATGTTQTGATPYTYSTTGGSYTTVVPNTLATGVRRVEQRSIVDNSVVGCASSTTGVWPSGANTVNPTGGITTPLVLTATDTPLNTSACGTVATASVTATPAGPLTFATTTNTASATQTVTVSGSTLTANLVVTASTGYEVATAAAGPFSASVSLTPASGAVAATPVYVRLASAATASTVAGTLTVASTGATSQTITLNGTVTAAAALPTIASFTPTSGPVGTTVTVTGTNFTGASGATLNGLAVNNFMAMSATSVMFDVPTNATSGVITVTTAAGTATSTGTFTVTVAVVTPVVSALTPGVLVTGSAATTVVITGTGFTSTSTVNFNGVSYPQSTSTATSIEAVIPASALTVAGSYPVSVTNTAGTSNAFTLTVNNPSTATAYENFEAGTKTSYNAAAVALTSGSWTFSDALIGTAFNDRSNGLKSARIRVGFIRMDFDKPNGAGTVIVNAGSFGVDTPVSFILEVSTDGGTTFTTVPGAPALLTSTLTPYTFTVNRTGNVRFRITSTATVATTRISIDDISIANYTGTATLASQALPGLSVFPNPAANRVTVSLPTAGTATVALRDLTGRVVLAPAALGADKQLVLPASLASGVYLLEVKQDGVTAVRRIEKN</sequence>
<dbReference type="Pfam" id="PF18962">
    <property type="entry name" value="Por_Secre_tail"/>
    <property type="match status" value="1"/>
</dbReference>
<dbReference type="Gene3D" id="2.60.40.10">
    <property type="entry name" value="Immunoglobulins"/>
    <property type="match status" value="2"/>
</dbReference>
<gene>
    <name evidence="3" type="ORF">HBN54_002344</name>
</gene>
<organism evidence="3 4">
    <name type="scientific">Hymenobacter artigasi</name>
    <dbReference type="NCBI Taxonomy" id="2719616"/>
    <lineage>
        <taxon>Bacteria</taxon>
        <taxon>Pseudomonadati</taxon>
        <taxon>Bacteroidota</taxon>
        <taxon>Cytophagia</taxon>
        <taxon>Cytophagales</taxon>
        <taxon>Hymenobacteraceae</taxon>
        <taxon>Hymenobacter</taxon>
    </lineage>
</organism>
<dbReference type="RefSeq" id="WP_168673372.1">
    <property type="nucleotide sequence ID" value="NZ_JAAVTK010000006.1"/>
</dbReference>
<comment type="caution">
    <text evidence="3">The sequence shown here is derived from an EMBL/GenBank/DDBJ whole genome shotgun (WGS) entry which is preliminary data.</text>
</comment>
<proteinExistence type="predicted"/>
<dbReference type="InterPro" id="IPR026444">
    <property type="entry name" value="Secre_tail"/>
</dbReference>
<dbReference type="InterPro" id="IPR013783">
    <property type="entry name" value="Ig-like_fold"/>
</dbReference>
<feature type="domain" description="Secretion system C-terminal sorting" evidence="2">
    <location>
        <begin position="770"/>
        <end position="837"/>
    </location>
</feature>
<evidence type="ECO:0000256" key="1">
    <source>
        <dbReference type="SAM" id="SignalP"/>
    </source>
</evidence>
<evidence type="ECO:0000313" key="4">
    <source>
        <dbReference type="Proteomes" id="UP000717634"/>
    </source>
</evidence>
<dbReference type="SUPFAM" id="SSF81296">
    <property type="entry name" value="E set domains"/>
    <property type="match status" value="2"/>
</dbReference>
<accession>A0ABX1HI48</accession>
<dbReference type="InterPro" id="IPR014756">
    <property type="entry name" value="Ig_E-set"/>
</dbReference>
<keyword evidence="4" id="KW-1185">Reference proteome</keyword>